<keyword evidence="3" id="KW-0677">Repeat</keyword>
<feature type="transmembrane region" description="Helical" evidence="8">
    <location>
        <begin position="555"/>
        <end position="576"/>
    </location>
</feature>
<feature type="transmembrane region" description="Helical" evidence="8">
    <location>
        <begin position="357"/>
        <end position="373"/>
    </location>
</feature>
<evidence type="ECO:0000256" key="4">
    <source>
        <dbReference type="ARBA" id="ARBA00022989"/>
    </source>
</evidence>
<name>A0A5N5SS67_9CRUS</name>
<keyword evidence="2 8" id="KW-0812">Transmembrane</keyword>
<dbReference type="Proteomes" id="UP000326759">
    <property type="component" value="Unassembled WGS sequence"/>
</dbReference>
<keyword evidence="8" id="KW-0012">Acyltransferase</keyword>
<evidence type="ECO:0000256" key="3">
    <source>
        <dbReference type="ARBA" id="ARBA00022737"/>
    </source>
</evidence>
<sequence length="607" mass="69115">MKFLKRNYIGSDPADWSWKESSEDVEIVNVKYIFYGPELPTIRKGYFEEVLTYCYNFSIFKKIYIIDVNLNAIVLKYKIFVTLMIPAHLSFVDVALSLPLETLESLIKNNPDLVYNTGYGGQTALHKAVYVGNYSVSLALLKNGADPNFANETGETCLHVACSKGALKLLVALLSYQGNLNIPNKFGSLPIHCAAHSGSLVVIQFLSEVYNFNLEVSDSSGATVLHAACAGGHLDLVKFLIEFKKLFCLNTDSEGNTILHSAAIGGLSGICWMILSHGGESLLTHKNSRGHTPLAIANNSLNVSKDCKTWLEKWTKEYEKKKKISSPRFRMVFLKTLPLFVVHMLIVLSNLLTPENQWRIGIPGFIFFLIYLRRQEHRIRHPSRLANPLFVGCYVAGILSTFTYYLTLFFEDKRGVPDYAYFGSVVAYLIQFYYLIFLIRKDPGRIPRNSYVKDSLMKLAEDRLDGERYCPQCFISAPLASYHCRLCERCVLHMDHHCLFLNTCIGANNHWHFVILIFLNIMTASTFILTCYLQAVVELPANTQNLIHDILGEWLLYDIWLILLLICNCVGLVWTLKLIRYQYNVISSDQRTIFLALFNVVKTWVFL</sequence>
<dbReference type="GO" id="GO:0019706">
    <property type="term" value="F:protein-cysteine S-palmitoyltransferase activity"/>
    <property type="evidence" value="ECO:0007669"/>
    <property type="project" value="UniProtKB-EC"/>
</dbReference>
<evidence type="ECO:0000259" key="9">
    <source>
        <dbReference type="Pfam" id="PF01529"/>
    </source>
</evidence>
<feature type="domain" description="Palmitoyltransferase DHHC" evidence="9">
    <location>
        <begin position="465"/>
        <end position="591"/>
    </location>
</feature>
<feature type="transmembrane region" description="Helical" evidence="8">
    <location>
        <begin position="513"/>
        <end position="535"/>
    </location>
</feature>
<dbReference type="AlphaFoldDB" id="A0A5N5SS67"/>
<comment type="caution">
    <text evidence="10">The sequence shown here is derived from an EMBL/GenBank/DDBJ whole genome shotgun (WGS) entry which is preliminary data.</text>
</comment>
<evidence type="ECO:0000313" key="11">
    <source>
        <dbReference type="Proteomes" id="UP000326759"/>
    </source>
</evidence>
<dbReference type="PANTHER" id="PTHR24188:SF29">
    <property type="entry name" value="GH09064P"/>
    <property type="match status" value="1"/>
</dbReference>
<feature type="repeat" description="ANK" evidence="7">
    <location>
        <begin position="120"/>
        <end position="152"/>
    </location>
</feature>
<dbReference type="InterPro" id="IPR001594">
    <property type="entry name" value="Palmitoyltrfase_DHHC"/>
</dbReference>
<evidence type="ECO:0000256" key="6">
    <source>
        <dbReference type="ARBA" id="ARBA00023136"/>
    </source>
</evidence>
<feature type="transmembrane region" description="Helical" evidence="8">
    <location>
        <begin position="332"/>
        <end position="351"/>
    </location>
</feature>
<proteinExistence type="inferred from homology"/>
<keyword evidence="4 8" id="KW-1133">Transmembrane helix</keyword>
<dbReference type="OrthoDB" id="194358at2759"/>
<accession>A0A5N5SS67</accession>
<evidence type="ECO:0000256" key="7">
    <source>
        <dbReference type="PROSITE-ProRule" id="PRU00023"/>
    </source>
</evidence>
<protein>
    <recommendedName>
        <fullName evidence="8">Palmitoyltransferase</fullName>
        <ecNumber evidence="8">2.3.1.225</ecNumber>
    </recommendedName>
</protein>
<comment type="similarity">
    <text evidence="8">Belongs to the DHHC palmitoyltransferase family.</text>
</comment>
<comment type="subcellular location">
    <subcellularLocation>
        <location evidence="1">Membrane</location>
        <topology evidence="1">Multi-pass membrane protein</topology>
    </subcellularLocation>
</comment>
<feature type="transmembrane region" description="Helical" evidence="8">
    <location>
        <begin position="419"/>
        <end position="439"/>
    </location>
</feature>
<feature type="repeat" description="ANK" evidence="7">
    <location>
        <begin position="220"/>
        <end position="242"/>
    </location>
</feature>
<dbReference type="PANTHER" id="PTHR24188">
    <property type="entry name" value="ANKYRIN REPEAT PROTEIN"/>
    <property type="match status" value="1"/>
</dbReference>
<feature type="transmembrane region" description="Helical" evidence="8">
    <location>
        <begin position="385"/>
        <end position="407"/>
    </location>
</feature>
<dbReference type="Pfam" id="PF01529">
    <property type="entry name" value="DHHC"/>
    <property type="match status" value="1"/>
</dbReference>
<reference evidence="10 11" key="1">
    <citation type="journal article" date="2019" name="PLoS Biol.">
        <title>Sex chromosomes control vertical transmission of feminizing Wolbachia symbionts in an isopod.</title>
        <authorList>
            <person name="Becking T."/>
            <person name="Chebbi M.A."/>
            <person name="Giraud I."/>
            <person name="Moumen B."/>
            <person name="Laverre T."/>
            <person name="Caubet Y."/>
            <person name="Peccoud J."/>
            <person name="Gilbert C."/>
            <person name="Cordaux R."/>
        </authorList>
    </citation>
    <scope>NUCLEOTIDE SEQUENCE [LARGE SCALE GENOMIC DNA]</scope>
    <source>
        <strain evidence="10">ANa2</strain>
        <tissue evidence="10">Whole body excluding digestive tract and cuticle</tissue>
    </source>
</reference>
<gene>
    <name evidence="10" type="ORF">Anas_06524</name>
</gene>
<dbReference type="EC" id="2.3.1.225" evidence="8"/>
<dbReference type="PROSITE" id="PS50088">
    <property type="entry name" value="ANK_REPEAT"/>
    <property type="match status" value="3"/>
</dbReference>
<dbReference type="PROSITE" id="PS50297">
    <property type="entry name" value="ANK_REP_REGION"/>
    <property type="match status" value="2"/>
</dbReference>
<dbReference type="GO" id="GO:0016020">
    <property type="term" value="C:membrane"/>
    <property type="evidence" value="ECO:0007669"/>
    <property type="project" value="UniProtKB-SubCell"/>
</dbReference>
<dbReference type="EMBL" id="SEYY01020959">
    <property type="protein sequence ID" value="KAB7496867.1"/>
    <property type="molecule type" value="Genomic_DNA"/>
</dbReference>
<dbReference type="Gene3D" id="1.25.40.20">
    <property type="entry name" value="Ankyrin repeat-containing domain"/>
    <property type="match status" value="1"/>
</dbReference>
<dbReference type="SUPFAM" id="SSF48403">
    <property type="entry name" value="Ankyrin repeat"/>
    <property type="match status" value="1"/>
</dbReference>
<dbReference type="InterPro" id="IPR002110">
    <property type="entry name" value="Ankyrin_rpt"/>
</dbReference>
<keyword evidence="6 8" id="KW-0472">Membrane</keyword>
<dbReference type="SMART" id="SM00248">
    <property type="entry name" value="ANK"/>
    <property type="match status" value="5"/>
</dbReference>
<keyword evidence="11" id="KW-1185">Reference proteome</keyword>
<evidence type="ECO:0000256" key="1">
    <source>
        <dbReference type="ARBA" id="ARBA00004141"/>
    </source>
</evidence>
<keyword evidence="8 10" id="KW-0808">Transferase</keyword>
<evidence type="ECO:0000256" key="2">
    <source>
        <dbReference type="ARBA" id="ARBA00022692"/>
    </source>
</evidence>
<comment type="domain">
    <text evidence="8">The DHHC domain is required for palmitoyltransferase activity.</text>
</comment>
<comment type="catalytic activity">
    <reaction evidence="8">
        <text>L-cysteinyl-[protein] + hexadecanoyl-CoA = S-hexadecanoyl-L-cysteinyl-[protein] + CoA</text>
        <dbReference type="Rhea" id="RHEA:36683"/>
        <dbReference type="Rhea" id="RHEA-COMP:10131"/>
        <dbReference type="Rhea" id="RHEA-COMP:11032"/>
        <dbReference type="ChEBI" id="CHEBI:29950"/>
        <dbReference type="ChEBI" id="CHEBI:57287"/>
        <dbReference type="ChEBI" id="CHEBI:57379"/>
        <dbReference type="ChEBI" id="CHEBI:74151"/>
        <dbReference type="EC" id="2.3.1.225"/>
    </reaction>
</comment>
<dbReference type="Pfam" id="PF12796">
    <property type="entry name" value="Ank_2"/>
    <property type="match status" value="2"/>
</dbReference>
<dbReference type="PROSITE" id="PS50216">
    <property type="entry name" value="DHHC"/>
    <property type="match status" value="1"/>
</dbReference>
<keyword evidence="5 7" id="KW-0040">ANK repeat</keyword>
<evidence type="ECO:0000256" key="5">
    <source>
        <dbReference type="ARBA" id="ARBA00023043"/>
    </source>
</evidence>
<evidence type="ECO:0000256" key="8">
    <source>
        <dbReference type="RuleBase" id="RU079119"/>
    </source>
</evidence>
<evidence type="ECO:0000313" key="10">
    <source>
        <dbReference type="EMBL" id="KAB7496867.1"/>
    </source>
</evidence>
<feature type="repeat" description="ANK" evidence="7">
    <location>
        <begin position="153"/>
        <end position="185"/>
    </location>
</feature>
<dbReference type="InterPro" id="IPR036770">
    <property type="entry name" value="Ankyrin_rpt-contain_sf"/>
</dbReference>
<organism evidence="10 11">
    <name type="scientific">Armadillidium nasatum</name>
    <dbReference type="NCBI Taxonomy" id="96803"/>
    <lineage>
        <taxon>Eukaryota</taxon>
        <taxon>Metazoa</taxon>
        <taxon>Ecdysozoa</taxon>
        <taxon>Arthropoda</taxon>
        <taxon>Crustacea</taxon>
        <taxon>Multicrustacea</taxon>
        <taxon>Malacostraca</taxon>
        <taxon>Eumalacostraca</taxon>
        <taxon>Peracarida</taxon>
        <taxon>Isopoda</taxon>
        <taxon>Oniscidea</taxon>
        <taxon>Crinocheta</taxon>
        <taxon>Armadillidiidae</taxon>
        <taxon>Armadillidium</taxon>
    </lineage>
</organism>